<evidence type="ECO:0000256" key="6">
    <source>
        <dbReference type="ARBA" id="ARBA00023125"/>
    </source>
</evidence>
<dbReference type="Gene3D" id="6.10.250.690">
    <property type="match status" value="1"/>
</dbReference>
<comment type="subcellular location">
    <subcellularLocation>
        <location evidence="1">Cytoplasm</location>
    </subcellularLocation>
</comment>
<dbReference type="SUPFAM" id="SSF52172">
    <property type="entry name" value="CheY-like"/>
    <property type="match status" value="1"/>
</dbReference>
<dbReference type="GO" id="GO:0045893">
    <property type="term" value="P:positive regulation of DNA-templated transcription"/>
    <property type="evidence" value="ECO:0007669"/>
    <property type="project" value="UniProtKB-ARBA"/>
</dbReference>
<dbReference type="STRING" id="415747.SAMN03097708_01710"/>
<dbReference type="Gene3D" id="3.40.50.2300">
    <property type="match status" value="1"/>
</dbReference>
<keyword evidence="4" id="KW-0902">Two-component regulatory system</keyword>
<dbReference type="InterPro" id="IPR001789">
    <property type="entry name" value="Sig_transdc_resp-reg_receiver"/>
</dbReference>
<evidence type="ECO:0000256" key="9">
    <source>
        <dbReference type="PROSITE-ProRule" id="PRU01091"/>
    </source>
</evidence>
<dbReference type="RefSeq" id="WP_092995362.1">
    <property type="nucleotide sequence ID" value="NZ_FMWD01000004.1"/>
</dbReference>
<dbReference type="PROSITE" id="PS51755">
    <property type="entry name" value="OMPR_PHOB"/>
    <property type="match status" value="1"/>
</dbReference>
<dbReference type="PROSITE" id="PS50110">
    <property type="entry name" value="RESPONSE_REGULATORY"/>
    <property type="match status" value="1"/>
</dbReference>
<accession>A0A1G5QA52</accession>
<dbReference type="GO" id="GO:0032993">
    <property type="term" value="C:protein-DNA complex"/>
    <property type="evidence" value="ECO:0007669"/>
    <property type="project" value="TreeGrafter"/>
</dbReference>
<dbReference type="GO" id="GO:0000156">
    <property type="term" value="F:phosphorelay response regulator activity"/>
    <property type="evidence" value="ECO:0007669"/>
    <property type="project" value="TreeGrafter"/>
</dbReference>
<dbReference type="InterPro" id="IPR036388">
    <property type="entry name" value="WH-like_DNA-bd_sf"/>
</dbReference>
<dbReference type="Pfam" id="PF00486">
    <property type="entry name" value="Trans_reg_C"/>
    <property type="match status" value="1"/>
</dbReference>
<gene>
    <name evidence="12" type="ORF">SAMN03097708_01710</name>
</gene>
<feature type="DNA-binding region" description="OmpR/PhoB-type" evidence="9">
    <location>
        <begin position="129"/>
        <end position="228"/>
    </location>
</feature>
<organism evidence="12 13">
    <name type="scientific">Thiohalomonas denitrificans</name>
    <dbReference type="NCBI Taxonomy" id="415747"/>
    <lineage>
        <taxon>Bacteria</taxon>
        <taxon>Pseudomonadati</taxon>
        <taxon>Pseudomonadota</taxon>
        <taxon>Gammaproteobacteria</taxon>
        <taxon>Thiohalomonadales</taxon>
        <taxon>Thiohalomonadaceae</taxon>
        <taxon>Thiohalomonas</taxon>
    </lineage>
</organism>
<dbReference type="AlphaFoldDB" id="A0A1G5QA52"/>
<dbReference type="SMART" id="SM00448">
    <property type="entry name" value="REC"/>
    <property type="match status" value="1"/>
</dbReference>
<dbReference type="GO" id="GO:0000987">
    <property type="term" value="F:cis-regulatory region sequence-specific DNA binding"/>
    <property type="evidence" value="ECO:0007669"/>
    <property type="project" value="UniProtKB-ARBA"/>
</dbReference>
<evidence type="ECO:0000259" key="10">
    <source>
        <dbReference type="PROSITE" id="PS50110"/>
    </source>
</evidence>
<evidence type="ECO:0000256" key="3">
    <source>
        <dbReference type="ARBA" id="ARBA00022553"/>
    </source>
</evidence>
<dbReference type="CDD" id="cd17620">
    <property type="entry name" value="REC_OmpR_KdpE-like"/>
    <property type="match status" value="1"/>
</dbReference>
<evidence type="ECO:0000256" key="2">
    <source>
        <dbReference type="ARBA" id="ARBA00022490"/>
    </source>
</evidence>
<evidence type="ECO:0000256" key="7">
    <source>
        <dbReference type="ARBA" id="ARBA00023163"/>
    </source>
</evidence>
<feature type="modified residue" description="4-aspartylphosphate" evidence="8">
    <location>
        <position position="56"/>
    </location>
</feature>
<keyword evidence="13" id="KW-1185">Reference proteome</keyword>
<dbReference type="Pfam" id="PF00072">
    <property type="entry name" value="Response_reg"/>
    <property type="match status" value="1"/>
</dbReference>
<dbReference type="Gene3D" id="1.10.10.10">
    <property type="entry name" value="Winged helix-like DNA-binding domain superfamily/Winged helix DNA-binding domain"/>
    <property type="match status" value="1"/>
</dbReference>
<feature type="domain" description="Response regulatory" evidence="10">
    <location>
        <begin position="7"/>
        <end position="120"/>
    </location>
</feature>
<dbReference type="GO" id="GO:0042802">
    <property type="term" value="F:identical protein binding"/>
    <property type="evidence" value="ECO:0007669"/>
    <property type="project" value="UniProtKB-ARBA"/>
</dbReference>
<dbReference type="GO" id="GO:0005829">
    <property type="term" value="C:cytosol"/>
    <property type="evidence" value="ECO:0007669"/>
    <property type="project" value="TreeGrafter"/>
</dbReference>
<evidence type="ECO:0000256" key="1">
    <source>
        <dbReference type="ARBA" id="ARBA00004496"/>
    </source>
</evidence>
<dbReference type="Proteomes" id="UP000199648">
    <property type="component" value="Unassembled WGS sequence"/>
</dbReference>
<dbReference type="InterPro" id="IPR011006">
    <property type="entry name" value="CheY-like_superfamily"/>
</dbReference>
<dbReference type="OrthoDB" id="9802426at2"/>
<evidence type="ECO:0000313" key="12">
    <source>
        <dbReference type="EMBL" id="SCZ58456.1"/>
    </source>
</evidence>
<evidence type="ECO:0000256" key="4">
    <source>
        <dbReference type="ARBA" id="ARBA00023012"/>
    </source>
</evidence>
<keyword evidence="5" id="KW-0805">Transcription regulation</keyword>
<proteinExistence type="predicted"/>
<dbReference type="CDD" id="cd00383">
    <property type="entry name" value="trans_reg_C"/>
    <property type="match status" value="1"/>
</dbReference>
<dbReference type="InterPro" id="IPR039420">
    <property type="entry name" value="WalR-like"/>
</dbReference>
<keyword evidence="7" id="KW-0804">Transcription</keyword>
<dbReference type="SMART" id="SM00862">
    <property type="entry name" value="Trans_reg_C"/>
    <property type="match status" value="1"/>
</dbReference>
<dbReference type="PANTHER" id="PTHR48111">
    <property type="entry name" value="REGULATOR OF RPOS"/>
    <property type="match status" value="1"/>
</dbReference>
<evidence type="ECO:0000256" key="8">
    <source>
        <dbReference type="PROSITE-ProRule" id="PRU00169"/>
    </source>
</evidence>
<reference evidence="12 13" key="1">
    <citation type="submission" date="2016-10" db="EMBL/GenBank/DDBJ databases">
        <authorList>
            <person name="de Groot N.N."/>
        </authorList>
    </citation>
    <scope>NUCLEOTIDE SEQUENCE [LARGE SCALE GENOMIC DNA]</scope>
    <source>
        <strain evidence="12 13">HLD2</strain>
    </source>
</reference>
<sequence>MTESSGTILIVEDDAPIRKFLRISLEAHGFRVLEARLGRDGLELCAEEHPDVVILDLGLPDMDGQEFIPEVRGWSSVPIIVLSVRSDETEKVTALDAGADDYVTKPFGISELMARIRTAQRNRKPSVETARIKAGRLEVDLTRHEVWLGGEPVHLSKKEYELLKLFINNPDRVLTHRQILRDVWGPNHVRDTHYLRVLVGHLRQRLGDIPSNPRYITTVQGVGYRFIREPETE</sequence>
<evidence type="ECO:0000259" key="11">
    <source>
        <dbReference type="PROSITE" id="PS51755"/>
    </source>
</evidence>
<feature type="domain" description="OmpR/PhoB-type" evidence="11">
    <location>
        <begin position="129"/>
        <end position="228"/>
    </location>
</feature>
<evidence type="ECO:0000313" key="13">
    <source>
        <dbReference type="Proteomes" id="UP000199648"/>
    </source>
</evidence>
<keyword evidence="2" id="KW-0963">Cytoplasm</keyword>
<dbReference type="FunFam" id="3.40.50.2300:FF:000021">
    <property type="entry name" value="Two-component system response regulator KdpE"/>
    <property type="match status" value="1"/>
</dbReference>
<keyword evidence="6 9" id="KW-0238">DNA-binding</keyword>
<keyword evidence="3 8" id="KW-0597">Phosphoprotein</keyword>
<dbReference type="PANTHER" id="PTHR48111:SF50">
    <property type="entry name" value="KDP OPERON TRANSCRIPTIONAL REGULATORY PROTEIN KDPE"/>
    <property type="match status" value="1"/>
</dbReference>
<name>A0A1G5QA52_9GAMM</name>
<dbReference type="EMBL" id="FMWD01000004">
    <property type="protein sequence ID" value="SCZ58456.1"/>
    <property type="molecule type" value="Genomic_DNA"/>
</dbReference>
<dbReference type="InterPro" id="IPR001867">
    <property type="entry name" value="OmpR/PhoB-type_DNA-bd"/>
</dbReference>
<protein>
    <submittedName>
        <fullName evidence="12">Two-component system, OmpR family, KDP operon response regulator KdpE</fullName>
    </submittedName>
</protein>
<evidence type="ECO:0000256" key="5">
    <source>
        <dbReference type="ARBA" id="ARBA00023015"/>
    </source>
</evidence>